<dbReference type="PANTHER" id="PTHR10742">
    <property type="entry name" value="FLAVIN MONOAMINE OXIDASE"/>
    <property type="match status" value="1"/>
</dbReference>
<name>A0A821VW26_9NEOP</name>
<dbReference type="PANTHER" id="PTHR10742:SF398">
    <property type="entry name" value="AMINE OXIDASE DOMAIN-CONTAINING PROTEIN-RELATED"/>
    <property type="match status" value="1"/>
</dbReference>
<dbReference type="AlphaFoldDB" id="A0A821VW26"/>
<dbReference type="OrthoDB" id="5046242at2759"/>
<comment type="caution">
    <text evidence="3">The sequence shown here is derived from an EMBL/GenBank/DDBJ whole genome shotgun (WGS) entry which is preliminary data.</text>
</comment>
<dbReference type="EMBL" id="CAJOBZ010000047">
    <property type="protein sequence ID" value="CAF4913773.1"/>
    <property type="molecule type" value="Genomic_DNA"/>
</dbReference>
<dbReference type="InterPro" id="IPR050281">
    <property type="entry name" value="Flavin_monoamine_oxidase"/>
</dbReference>
<feature type="chain" id="PRO_5032443112" description="Amine oxidase domain-containing protein" evidence="1">
    <location>
        <begin position="19"/>
        <end position="566"/>
    </location>
</feature>
<sequence length="566" mass="63899">MFPLRLLLVLSVASYSSCIPQPYDSIVVGMGSAGVTAATILAKAGKRVLGLEAMDRIGGRVKTVQFGGGIIEEGAEWIHGTQNSRVYDLAVQNNITVIPQDFDFLIFRSDGNQTLMPVYYELFNLCFEKAVNTSDVSFESTADYLTAEIISYIKKNYPHLEHDKQFIDEFLDVMNLFINAYEASYDWHDVTTRSTAEELGGHLHMSWHKFGYKTFFELMLNTYNNGPGLQNLDIKLNTEVTKIIWPKDTSGEVKVVCADGQTYTANNAIVTVSLGVLKERYDTLFSPELPDDKITSIQKMSIGLVDKVILNFPHKWWDQNKVYVMIEADKSNDLWFTRHGDVSTPLALDTALTIWLAGEAAKTCTAFRYVIFHPPLPKDKIMAIDKIAFGVVNKIILVFDEAWWPNRLYFPCIWYTEDRVNLSESDLWLSQIRGASTSLACKNSLTLWITGYAGKWAETLTDEIVQQKSMELLRRFMGKNYTIPEPNGILRSKWHSNPFVRGSYTYDNLETPKYPKARENLGAPLLDASGTPRVLFAGEATNPLHYATVHGASETGYREAMRLLNA</sequence>
<evidence type="ECO:0000313" key="4">
    <source>
        <dbReference type="Proteomes" id="UP000663880"/>
    </source>
</evidence>
<evidence type="ECO:0000259" key="2">
    <source>
        <dbReference type="Pfam" id="PF01593"/>
    </source>
</evidence>
<feature type="domain" description="Amine oxidase" evidence="2">
    <location>
        <begin position="33"/>
        <end position="361"/>
    </location>
</feature>
<dbReference type="InterPro" id="IPR002937">
    <property type="entry name" value="Amino_oxidase"/>
</dbReference>
<dbReference type="InterPro" id="IPR036188">
    <property type="entry name" value="FAD/NAD-bd_sf"/>
</dbReference>
<protein>
    <recommendedName>
        <fullName evidence="2">Amine oxidase domain-containing protein</fullName>
    </recommendedName>
</protein>
<gene>
    <name evidence="3" type="ORF">PMACD_LOCUS12380</name>
</gene>
<dbReference type="GO" id="GO:0046592">
    <property type="term" value="F:polyamine oxidase activity"/>
    <property type="evidence" value="ECO:0007669"/>
    <property type="project" value="TreeGrafter"/>
</dbReference>
<dbReference type="Gene3D" id="3.50.50.60">
    <property type="entry name" value="FAD/NAD(P)-binding domain"/>
    <property type="match status" value="1"/>
</dbReference>
<keyword evidence="4" id="KW-1185">Reference proteome</keyword>
<dbReference type="SUPFAM" id="SSF54373">
    <property type="entry name" value="FAD-linked reductases, C-terminal domain"/>
    <property type="match status" value="1"/>
</dbReference>
<evidence type="ECO:0000313" key="3">
    <source>
        <dbReference type="EMBL" id="CAF4913773.1"/>
    </source>
</evidence>
<dbReference type="SUPFAM" id="SSF51905">
    <property type="entry name" value="FAD/NAD(P)-binding domain"/>
    <property type="match status" value="2"/>
</dbReference>
<dbReference type="Gene3D" id="3.90.660.10">
    <property type="match status" value="1"/>
</dbReference>
<dbReference type="Pfam" id="PF01593">
    <property type="entry name" value="Amino_oxidase"/>
    <property type="match status" value="2"/>
</dbReference>
<organism evidence="3 4">
    <name type="scientific">Pieris macdunnoughi</name>
    <dbReference type="NCBI Taxonomy" id="345717"/>
    <lineage>
        <taxon>Eukaryota</taxon>
        <taxon>Metazoa</taxon>
        <taxon>Ecdysozoa</taxon>
        <taxon>Arthropoda</taxon>
        <taxon>Hexapoda</taxon>
        <taxon>Insecta</taxon>
        <taxon>Pterygota</taxon>
        <taxon>Neoptera</taxon>
        <taxon>Endopterygota</taxon>
        <taxon>Lepidoptera</taxon>
        <taxon>Glossata</taxon>
        <taxon>Ditrysia</taxon>
        <taxon>Papilionoidea</taxon>
        <taxon>Pieridae</taxon>
        <taxon>Pierinae</taxon>
        <taxon>Pieris</taxon>
    </lineage>
</organism>
<feature type="signal peptide" evidence="1">
    <location>
        <begin position="1"/>
        <end position="18"/>
    </location>
</feature>
<dbReference type="Proteomes" id="UP000663880">
    <property type="component" value="Unassembled WGS sequence"/>
</dbReference>
<reference evidence="3" key="1">
    <citation type="submission" date="2021-02" db="EMBL/GenBank/DDBJ databases">
        <authorList>
            <person name="Steward A R."/>
        </authorList>
    </citation>
    <scope>NUCLEOTIDE SEQUENCE</scope>
</reference>
<accession>A0A821VW26</accession>
<keyword evidence="1" id="KW-0732">Signal</keyword>
<proteinExistence type="predicted"/>
<feature type="domain" description="Amine oxidase" evidence="2">
    <location>
        <begin position="371"/>
        <end position="564"/>
    </location>
</feature>
<evidence type="ECO:0000256" key="1">
    <source>
        <dbReference type="SAM" id="SignalP"/>
    </source>
</evidence>